<keyword evidence="8 9" id="KW-0407">Ion channel</keyword>
<dbReference type="Pfam" id="PF00876">
    <property type="entry name" value="Innexin"/>
    <property type="match status" value="1"/>
</dbReference>
<dbReference type="GO" id="GO:0034220">
    <property type="term" value="P:monoatomic ion transmembrane transport"/>
    <property type="evidence" value="ECO:0007669"/>
    <property type="project" value="UniProtKB-KW"/>
</dbReference>
<dbReference type="PRINTS" id="PR01262">
    <property type="entry name" value="INNEXIN"/>
</dbReference>
<dbReference type="EMBL" id="CAJFCJ010000009">
    <property type="protein sequence ID" value="CAD5119303.1"/>
    <property type="molecule type" value="Genomic_DNA"/>
</dbReference>
<feature type="transmembrane region" description="Helical" evidence="9">
    <location>
        <begin position="203"/>
        <end position="221"/>
    </location>
</feature>
<keyword evidence="3" id="KW-1003">Cell membrane</keyword>
<dbReference type="AlphaFoldDB" id="A0A7I8VV24"/>
<dbReference type="GO" id="GO:0005886">
    <property type="term" value="C:plasma membrane"/>
    <property type="evidence" value="ECO:0007669"/>
    <property type="project" value="UniProtKB-SubCell"/>
</dbReference>
<dbReference type="PANTHER" id="PTHR11893:SF36">
    <property type="entry name" value="INNEXIN-5"/>
    <property type="match status" value="1"/>
</dbReference>
<comment type="similarity">
    <text evidence="9">Belongs to the pannexin family.</text>
</comment>
<keyword evidence="4 9" id="KW-0812">Transmembrane</keyword>
<dbReference type="GO" id="GO:0005921">
    <property type="term" value="C:gap junction"/>
    <property type="evidence" value="ECO:0007669"/>
    <property type="project" value="UniProtKB-UniRule"/>
</dbReference>
<comment type="function">
    <text evidence="9">Structural component of the gap junctions.</text>
</comment>
<dbReference type="PROSITE" id="PS51013">
    <property type="entry name" value="PANNEXIN"/>
    <property type="match status" value="1"/>
</dbReference>
<name>A0A7I8VV24_9ANNE</name>
<feature type="transmembrane region" description="Helical" evidence="9">
    <location>
        <begin position="100"/>
        <end position="122"/>
    </location>
</feature>
<evidence type="ECO:0000256" key="8">
    <source>
        <dbReference type="ARBA" id="ARBA00023303"/>
    </source>
</evidence>
<evidence type="ECO:0000313" key="10">
    <source>
        <dbReference type="EMBL" id="CAD5119303.1"/>
    </source>
</evidence>
<comment type="subcellular location">
    <subcellularLocation>
        <location evidence="1 9">Cell membrane</location>
        <topology evidence="1 9">Multi-pass membrane protein</topology>
    </subcellularLocation>
</comment>
<evidence type="ECO:0000256" key="7">
    <source>
        <dbReference type="ARBA" id="ARBA00023136"/>
    </source>
</evidence>
<keyword evidence="11" id="KW-1185">Reference proteome</keyword>
<evidence type="ECO:0000256" key="9">
    <source>
        <dbReference type="RuleBase" id="RU010713"/>
    </source>
</evidence>
<evidence type="ECO:0000256" key="3">
    <source>
        <dbReference type="ARBA" id="ARBA00022475"/>
    </source>
</evidence>
<evidence type="ECO:0000256" key="5">
    <source>
        <dbReference type="ARBA" id="ARBA00022989"/>
    </source>
</evidence>
<keyword evidence="7 9" id="KW-0472">Membrane</keyword>
<sequence length="400" mass="46711">MDKIIGVIGGIPLSKSRNDDTSADRLSHRFTSAILVVFAVVVSAKQFVGEPINCWVPAHFSGGWEEYTNSYCWIKNTYYLPFDDHIPKHHEHEKRNIIPYYQWVPIIFLVMALFFYLPTLIWRSLNNKSGIDIKSIVESAESFQNTEKIANRDSTLKHMTEQMHRYLNAQDYLSSKLTVSLKNCLSVLCVCCGRRQGTYLVSLYLVTKFFYILNALAQLFILDVFMGSRFHAYGVQVLKELSLGQDWTNSPRFPRVTMCDFLVRRLGNVQRYTVQCVLPINLFNEKLFLFIWWWIIFLVLIQGVALIKWILRTTSSVDNQRYIRKHLRLGGIIKSGADDKENVKRFSNDYLRPDGIFILRLIGCNTNTITVTDFVRSLWEKWIEDRNLRQPEKFPDGKNY</sequence>
<evidence type="ECO:0000256" key="2">
    <source>
        <dbReference type="ARBA" id="ARBA00022448"/>
    </source>
</evidence>
<dbReference type="PANTHER" id="PTHR11893">
    <property type="entry name" value="INNEXIN"/>
    <property type="match status" value="1"/>
</dbReference>
<feature type="transmembrane region" description="Helical" evidence="9">
    <location>
        <begin position="291"/>
        <end position="311"/>
    </location>
</feature>
<dbReference type="Proteomes" id="UP000549394">
    <property type="component" value="Unassembled WGS sequence"/>
</dbReference>
<evidence type="ECO:0000256" key="6">
    <source>
        <dbReference type="ARBA" id="ARBA00023065"/>
    </source>
</evidence>
<dbReference type="InterPro" id="IPR000990">
    <property type="entry name" value="Innexin"/>
</dbReference>
<organism evidence="10 11">
    <name type="scientific">Dimorphilus gyrociliatus</name>
    <dbReference type="NCBI Taxonomy" id="2664684"/>
    <lineage>
        <taxon>Eukaryota</taxon>
        <taxon>Metazoa</taxon>
        <taxon>Spiralia</taxon>
        <taxon>Lophotrochozoa</taxon>
        <taxon>Annelida</taxon>
        <taxon>Polychaeta</taxon>
        <taxon>Polychaeta incertae sedis</taxon>
        <taxon>Dinophilidae</taxon>
        <taxon>Dimorphilus</taxon>
    </lineage>
</organism>
<keyword evidence="5 9" id="KW-1133">Transmembrane helix</keyword>
<dbReference type="OrthoDB" id="5867527at2759"/>
<evidence type="ECO:0000256" key="4">
    <source>
        <dbReference type="ARBA" id="ARBA00022692"/>
    </source>
</evidence>
<proteinExistence type="inferred from homology"/>
<evidence type="ECO:0000256" key="1">
    <source>
        <dbReference type="ARBA" id="ARBA00004651"/>
    </source>
</evidence>
<evidence type="ECO:0000313" key="11">
    <source>
        <dbReference type="Proteomes" id="UP000549394"/>
    </source>
</evidence>
<comment type="caution">
    <text evidence="9">Lacks conserved residue(s) required for the propagation of feature annotation.</text>
</comment>
<protein>
    <recommendedName>
        <fullName evidence="9">Innexin</fullName>
    </recommendedName>
</protein>
<keyword evidence="2 9" id="KW-0813">Transport</keyword>
<comment type="caution">
    <text evidence="10">The sequence shown here is derived from an EMBL/GenBank/DDBJ whole genome shotgun (WGS) entry which is preliminary data.</text>
</comment>
<accession>A0A7I8VV24</accession>
<keyword evidence="6 9" id="KW-0406">Ion transport</keyword>
<reference evidence="10 11" key="1">
    <citation type="submission" date="2020-08" db="EMBL/GenBank/DDBJ databases">
        <authorList>
            <person name="Hejnol A."/>
        </authorList>
    </citation>
    <scope>NUCLEOTIDE SEQUENCE [LARGE SCALE GENOMIC DNA]</scope>
</reference>
<gene>
    <name evidence="9" type="primary">inx</name>
    <name evidence="10" type="ORF">DGYR_LOCUS7565</name>
</gene>